<dbReference type="EMBL" id="CP063458">
    <property type="protein sequence ID" value="QOV92049.1"/>
    <property type="molecule type" value="Genomic_DNA"/>
</dbReference>
<reference evidence="2 3" key="1">
    <citation type="submission" date="2020-10" db="EMBL/GenBank/DDBJ databases">
        <title>Wide distribution of Phycisphaera-like planctomycetes from WD2101 soil group in peatlands and genome analysis of the first cultivated representative.</title>
        <authorList>
            <person name="Dedysh S.N."/>
            <person name="Beletsky A.V."/>
            <person name="Ivanova A."/>
            <person name="Kulichevskaya I.S."/>
            <person name="Suzina N.E."/>
            <person name="Philippov D.A."/>
            <person name="Rakitin A.L."/>
            <person name="Mardanov A.V."/>
            <person name="Ravin N.V."/>
        </authorList>
    </citation>
    <scope>NUCLEOTIDE SEQUENCE [LARGE SCALE GENOMIC DNA]</scope>
    <source>
        <strain evidence="2 3">M1803</strain>
    </source>
</reference>
<dbReference type="AlphaFoldDB" id="A0A7M2X346"/>
<evidence type="ECO:0000259" key="1">
    <source>
        <dbReference type="PROSITE" id="PS50801"/>
    </source>
</evidence>
<dbReference type="Pfam" id="PF01740">
    <property type="entry name" value="STAS"/>
    <property type="match status" value="1"/>
</dbReference>
<dbReference type="SUPFAM" id="SSF52091">
    <property type="entry name" value="SpoIIaa-like"/>
    <property type="match status" value="1"/>
</dbReference>
<feature type="domain" description="STAS" evidence="1">
    <location>
        <begin position="6"/>
        <end position="115"/>
    </location>
</feature>
<dbReference type="PROSITE" id="PS50801">
    <property type="entry name" value="STAS"/>
    <property type="match status" value="1"/>
</dbReference>
<dbReference type="InterPro" id="IPR002645">
    <property type="entry name" value="STAS_dom"/>
</dbReference>
<gene>
    <name evidence="2" type="ORF">IPV69_12120</name>
</gene>
<accession>A0A7M2X346</accession>
<dbReference type="GO" id="GO:0043856">
    <property type="term" value="F:anti-sigma factor antagonist activity"/>
    <property type="evidence" value="ECO:0007669"/>
    <property type="project" value="TreeGrafter"/>
</dbReference>
<dbReference type="Proteomes" id="UP000593765">
    <property type="component" value="Chromosome"/>
</dbReference>
<keyword evidence="3" id="KW-1185">Reference proteome</keyword>
<sequence length="116" mass="12858">MPLQKMKISEQRQGAVIVLKPDGALVEQDCALFRGRMNEAMTTSLGRFVVDMSAVPFVDSKGLETLVELTEELGKSGQALRLCSANKTIREVLELTELTPLFEHFEDANTAVRSFL</sequence>
<dbReference type="Gene3D" id="3.30.750.24">
    <property type="entry name" value="STAS domain"/>
    <property type="match status" value="1"/>
</dbReference>
<dbReference type="InterPro" id="IPR036513">
    <property type="entry name" value="STAS_dom_sf"/>
</dbReference>
<dbReference type="PANTHER" id="PTHR33495">
    <property type="entry name" value="ANTI-SIGMA FACTOR ANTAGONIST TM_1081-RELATED-RELATED"/>
    <property type="match status" value="1"/>
</dbReference>
<dbReference type="RefSeq" id="WP_206295376.1">
    <property type="nucleotide sequence ID" value="NZ_CP063458.1"/>
</dbReference>
<proteinExistence type="predicted"/>
<evidence type="ECO:0000313" key="2">
    <source>
        <dbReference type="EMBL" id="QOV92049.1"/>
    </source>
</evidence>
<dbReference type="PANTHER" id="PTHR33495:SF2">
    <property type="entry name" value="ANTI-SIGMA FACTOR ANTAGONIST TM_1081-RELATED"/>
    <property type="match status" value="1"/>
</dbReference>
<organism evidence="2 3">
    <name type="scientific">Humisphaera borealis</name>
    <dbReference type="NCBI Taxonomy" id="2807512"/>
    <lineage>
        <taxon>Bacteria</taxon>
        <taxon>Pseudomonadati</taxon>
        <taxon>Planctomycetota</taxon>
        <taxon>Phycisphaerae</taxon>
        <taxon>Tepidisphaerales</taxon>
        <taxon>Tepidisphaeraceae</taxon>
        <taxon>Humisphaera</taxon>
    </lineage>
</organism>
<dbReference type="KEGG" id="hbs:IPV69_12120"/>
<dbReference type="CDD" id="cd07043">
    <property type="entry name" value="STAS_anti-anti-sigma_factors"/>
    <property type="match status" value="1"/>
</dbReference>
<protein>
    <submittedName>
        <fullName evidence="2">STAS domain-containing protein</fullName>
    </submittedName>
</protein>
<evidence type="ECO:0000313" key="3">
    <source>
        <dbReference type="Proteomes" id="UP000593765"/>
    </source>
</evidence>
<name>A0A7M2X346_9BACT</name>